<accession>A0A1G7T7E3</accession>
<organism evidence="2 3">
    <name type="scientific">Lentzea fradiae</name>
    <dbReference type="NCBI Taxonomy" id="200378"/>
    <lineage>
        <taxon>Bacteria</taxon>
        <taxon>Bacillati</taxon>
        <taxon>Actinomycetota</taxon>
        <taxon>Actinomycetes</taxon>
        <taxon>Pseudonocardiales</taxon>
        <taxon>Pseudonocardiaceae</taxon>
        <taxon>Lentzea</taxon>
    </lineage>
</organism>
<dbReference type="GO" id="GO:0009055">
    <property type="term" value="F:electron transfer activity"/>
    <property type="evidence" value="ECO:0007669"/>
    <property type="project" value="TreeGrafter"/>
</dbReference>
<reference evidence="3" key="1">
    <citation type="submission" date="2016-10" db="EMBL/GenBank/DDBJ databases">
        <authorList>
            <person name="Varghese N."/>
            <person name="Submissions S."/>
        </authorList>
    </citation>
    <scope>NUCLEOTIDE SEQUENCE [LARGE SCALE GENOMIC DNA]</scope>
    <source>
        <strain evidence="3">CGMCC 4.3506</strain>
    </source>
</reference>
<sequence>MAYGDHMSDEPIVMYGAEWCGDCRRAKSWLTRNNVPFTYVDVEHDDAARDKAVEISGRKNIPVVVLPNGEFLVEPTDTQLAAAITP</sequence>
<dbReference type="SUPFAM" id="SSF52833">
    <property type="entry name" value="Thioredoxin-like"/>
    <property type="match status" value="1"/>
</dbReference>
<dbReference type="CDD" id="cd02976">
    <property type="entry name" value="NrdH"/>
    <property type="match status" value="1"/>
</dbReference>
<dbReference type="EMBL" id="FNCC01000007">
    <property type="protein sequence ID" value="SDG30934.1"/>
    <property type="molecule type" value="Genomic_DNA"/>
</dbReference>
<dbReference type="Proteomes" id="UP000199623">
    <property type="component" value="Unassembled WGS sequence"/>
</dbReference>
<dbReference type="AlphaFoldDB" id="A0A1G7T7E3"/>
<name>A0A1G7T7E3_9PSEU</name>
<evidence type="ECO:0000313" key="3">
    <source>
        <dbReference type="Proteomes" id="UP000199623"/>
    </source>
</evidence>
<evidence type="ECO:0000259" key="1">
    <source>
        <dbReference type="Pfam" id="PF00462"/>
    </source>
</evidence>
<dbReference type="PROSITE" id="PS51354">
    <property type="entry name" value="GLUTAREDOXIN_2"/>
    <property type="match status" value="1"/>
</dbReference>
<protein>
    <submittedName>
        <fullName evidence="2">Glutaredoxin</fullName>
    </submittedName>
</protein>
<dbReference type="Gene3D" id="3.40.30.10">
    <property type="entry name" value="Glutaredoxin"/>
    <property type="match status" value="1"/>
</dbReference>
<feature type="domain" description="Glutaredoxin" evidence="1">
    <location>
        <begin position="12"/>
        <end position="71"/>
    </location>
</feature>
<dbReference type="InterPro" id="IPR002109">
    <property type="entry name" value="Glutaredoxin"/>
</dbReference>
<dbReference type="GO" id="GO:0045454">
    <property type="term" value="P:cell redox homeostasis"/>
    <property type="evidence" value="ECO:0007669"/>
    <property type="project" value="TreeGrafter"/>
</dbReference>
<keyword evidence="3" id="KW-1185">Reference proteome</keyword>
<dbReference type="Pfam" id="PF00462">
    <property type="entry name" value="Glutaredoxin"/>
    <property type="match status" value="1"/>
</dbReference>
<dbReference type="PANTHER" id="PTHR34386:SF1">
    <property type="entry name" value="GLUTAREDOXIN-LIKE PROTEIN NRDH"/>
    <property type="match status" value="1"/>
</dbReference>
<gene>
    <name evidence="2" type="ORF">SAMN05216553_10744</name>
</gene>
<dbReference type="InterPro" id="IPR051548">
    <property type="entry name" value="Grx-like_ET"/>
</dbReference>
<dbReference type="PANTHER" id="PTHR34386">
    <property type="entry name" value="GLUTAREDOXIN"/>
    <property type="match status" value="1"/>
</dbReference>
<evidence type="ECO:0000313" key="2">
    <source>
        <dbReference type="EMBL" id="SDG30934.1"/>
    </source>
</evidence>
<dbReference type="InterPro" id="IPR036249">
    <property type="entry name" value="Thioredoxin-like_sf"/>
</dbReference>
<proteinExistence type="predicted"/>
<dbReference type="STRING" id="200378.SAMN05216553_10744"/>